<organism evidence="10 11">
    <name type="scientific">Mariprofundus aestuarium</name>
    <dbReference type="NCBI Taxonomy" id="1921086"/>
    <lineage>
        <taxon>Bacteria</taxon>
        <taxon>Pseudomonadati</taxon>
        <taxon>Pseudomonadota</taxon>
        <taxon>Candidatius Mariprofundia</taxon>
        <taxon>Mariprofundales</taxon>
        <taxon>Mariprofundaceae</taxon>
        <taxon>Mariprofundus</taxon>
    </lineage>
</organism>
<dbReference type="PANTHER" id="PTHR47320:SF1">
    <property type="entry name" value="BIFUNCTIONAL URIDYLYLTRANSFERASE_URIDYLYL-REMOVING ENZYME"/>
    <property type="match status" value="1"/>
</dbReference>
<evidence type="ECO:0000313" key="11">
    <source>
        <dbReference type="Proteomes" id="UP000231701"/>
    </source>
</evidence>
<comment type="similarity">
    <text evidence="7">Belongs to the GlnD family.</text>
</comment>
<feature type="region of interest" description="Uridylyltransferase" evidence="7">
    <location>
        <begin position="1"/>
        <end position="316"/>
    </location>
</feature>
<sequence length="855" mass="96274">MDERKELQALNETVAAAFNAGVSGRELTRLMCSGVDELLIRLWKQKAPTAAGCVDLVLVGGNGRGELAPKSDWDLWFLVAEQCPQEVEAEIQAFLLALWDLGAKIGHAVRSVKECLDHVKEDWNSATAASEARLLTGSGERYEDLQKGLEKFFKKRRKAFVEAKLAEVEERHRRTGGTAFWMEPDIKEGKGGLRDVQAVFWIAKAWYGCDDIAGLVEKGAISPRERDHLLGGQDFLWRCRTGLHLEMRRPSDRLGYEQQAILAERMGYQAASHRPAVDAFMKDYFRYVGRISRVSGLLYMHFTEQLNPKRFSFTKAVGHGFVLEGKRLSIADDGVFRAEPLLLLRIFRESQKGKRHLSSRALRQIRADVLLIDDAMRDDPTAQRVFMKILRSKRNVHWTLKLMNDTGVLGRFIPEFREVVGLGQFNQYHAFTVDEHTLRAVGEARNFFHRDRYIRLPLAHEVCHKINRPELLYIALIFHDIAKGMPGDHSVEGAKLARKFCERMQLDLDAVDLVEWLVREHLLMAVKSQRFDLSDPEVVRAFAERVGNQSRLQYLLLLTVADIAAVGPTVWNDWKGSLLTELYRLTVSYFDSDETVSETAERLYQTRVQSVLNSVKDGDEAVIRGALECMSRQCVMHFPPRQLTDIVPLIADSDGNAVKYWVDNDRSETLFYIVARPRTGLFAALAAALTSGHASILAAQAYMLSDGRVLDVFHLQGPKGAPFNVGTDLERLEIRIRDLLEAESMPKLVIDSRFKVNVLMRNVPVRVRELPKASFRATAIEVSTADQPRLLARLADAIAREGHSLHGASVSTFGERAVDVFFIADKDSGPLSTEQIGDLCAKLADVAALPEKQAD</sequence>
<dbReference type="KEGG" id="maes:Ga0123461_2050"/>
<dbReference type="Gene3D" id="1.10.3090.10">
    <property type="entry name" value="cca-adding enzyme, domain 2"/>
    <property type="match status" value="1"/>
</dbReference>
<proteinExistence type="inferred from homology"/>
<comment type="activity regulation">
    <text evidence="7">Uridylyltransferase (UTase) activity is inhibited by glutamine, while glutamine activates uridylyl-removing (UR) activity.</text>
</comment>
<keyword evidence="4 7" id="KW-0378">Hydrolase</keyword>
<dbReference type="SUPFAM" id="SSF81593">
    <property type="entry name" value="Nucleotidyltransferase substrate binding subunit/domain"/>
    <property type="match status" value="1"/>
</dbReference>
<dbReference type="AlphaFoldDB" id="A0A2K8L852"/>
<dbReference type="EC" id="3.1.4.-" evidence="7"/>
<keyword evidence="1 7" id="KW-0808">Transferase</keyword>
<comment type="catalytic activity">
    <reaction evidence="7">
        <text>[protein-PII]-uridylyl-L-tyrosine + H2O = [protein-PII]-L-tyrosine + UMP + H(+)</text>
        <dbReference type="Rhea" id="RHEA:48600"/>
        <dbReference type="Rhea" id="RHEA-COMP:12147"/>
        <dbReference type="Rhea" id="RHEA-COMP:12148"/>
        <dbReference type="ChEBI" id="CHEBI:15377"/>
        <dbReference type="ChEBI" id="CHEBI:15378"/>
        <dbReference type="ChEBI" id="CHEBI:46858"/>
        <dbReference type="ChEBI" id="CHEBI:57865"/>
        <dbReference type="ChEBI" id="CHEBI:90602"/>
    </reaction>
</comment>
<gene>
    <name evidence="7" type="primary">glnD</name>
    <name evidence="10" type="ORF">Ga0123461_2050</name>
</gene>
<evidence type="ECO:0000256" key="2">
    <source>
        <dbReference type="ARBA" id="ARBA00022695"/>
    </source>
</evidence>
<dbReference type="Gene3D" id="1.20.120.330">
    <property type="entry name" value="Nucleotidyltransferases domain 2"/>
    <property type="match status" value="1"/>
</dbReference>
<keyword evidence="5 7" id="KW-0460">Magnesium</keyword>
<dbReference type="Pfam" id="PF01966">
    <property type="entry name" value="HD"/>
    <property type="match status" value="1"/>
</dbReference>
<dbReference type="InterPro" id="IPR006674">
    <property type="entry name" value="HD_domain"/>
</dbReference>
<keyword evidence="3" id="KW-0677">Repeat</keyword>
<dbReference type="EMBL" id="CP018799">
    <property type="protein sequence ID" value="ATX80456.1"/>
    <property type="molecule type" value="Genomic_DNA"/>
</dbReference>
<dbReference type="OrthoDB" id="5287182at2"/>
<feature type="domain" description="ACT" evidence="8">
    <location>
        <begin position="670"/>
        <end position="753"/>
    </location>
</feature>
<accession>A0A2K8L852</accession>
<comment type="domain">
    <text evidence="7">Has four distinct domains: an N-terminal nucleotidyltransferase (NT) domain responsible for UTase activity, a central HD domain that encodes UR activity, and two C-terminal ACT domains that seem to have a role in glutamine sensing.</text>
</comment>
<dbReference type="PIRSF" id="PIRSF006288">
    <property type="entry name" value="PII_uridyltransf"/>
    <property type="match status" value="1"/>
</dbReference>
<dbReference type="NCBIfam" id="TIGR01693">
    <property type="entry name" value="UTase_glnD"/>
    <property type="match status" value="1"/>
</dbReference>
<dbReference type="GO" id="GO:0006808">
    <property type="term" value="P:regulation of nitrogen utilization"/>
    <property type="evidence" value="ECO:0007669"/>
    <property type="project" value="UniProtKB-UniRule"/>
</dbReference>
<dbReference type="HAMAP" id="MF_00277">
    <property type="entry name" value="PII_uridylyl_transf"/>
    <property type="match status" value="1"/>
</dbReference>
<name>A0A2K8L852_MARES</name>
<dbReference type="InterPro" id="IPR043519">
    <property type="entry name" value="NT_sf"/>
</dbReference>
<keyword evidence="2 7" id="KW-0548">Nucleotidyltransferase</keyword>
<dbReference type="SUPFAM" id="SSF109604">
    <property type="entry name" value="HD-domain/PDEase-like"/>
    <property type="match status" value="1"/>
</dbReference>
<dbReference type="InterPro" id="IPR002912">
    <property type="entry name" value="ACT_dom"/>
</dbReference>
<evidence type="ECO:0000256" key="5">
    <source>
        <dbReference type="ARBA" id="ARBA00022842"/>
    </source>
</evidence>
<dbReference type="InterPro" id="IPR045865">
    <property type="entry name" value="ACT-like_dom_sf"/>
</dbReference>
<feature type="domain" description="HD" evidence="9">
    <location>
        <begin position="452"/>
        <end position="555"/>
    </location>
</feature>
<dbReference type="InterPro" id="IPR010043">
    <property type="entry name" value="UTase/UR"/>
</dbReference>
<evidence type="ECO:0000256" key="3">
    <source>
        <dbReference type="ARBA" id="ARBA00022737"/>
    </source>
</evidence>
<dbReference type="SUPFAM" id="SSF81301">
    <property type="entry name" value="Nucleotidyltransferase"/>
    <property type="match status" value="1"/>
</dbReference>
<comment type="catalytic activity">
    <reaction evidence="7">
        <text>[protein-PII]-L-tyrosine + UTP = [protein-PII]-uridylyl-L-tyrosine + diphosphate</text>
        <dbReference type="Rhea" id="RHEA:13673"/>
        <dbReference type="Rhea" id="RHEA-COMP:12147"/>
        <dbReference type="Rhea" id="RHEA-COMP:12148"/>
        <dbReference type="ChEBI" id="CHEBI:33019"/>
        <dbReference type="ChEBI" id="CHEBI:46398"/>
        <dbReference type="ChEBI" id="CHEBI:46858"/>
        <dbReference type="ChEBI" id="CHEBI:90602"/>
        <dbReference type="EC" id="2.7.7.59"/>
    </reaction>
</comment>
<dbReference type="Proteomes" id="UP000231701">
    <property type="component" value="Chromosome"/>
</dbReference>
<dbReference type="GO" id="GO:0008081">
    <property type="term" value="F:phosphoric diester hydrolase activity"/>
    <property type="evidence" value="ECO:0007669"/>
    <property type="project" value="UniProtKB-UniRule"/>
</dbReference>
<dbReference type="RefSeq" id="WP_100278220.1">
    <property type="nucleotide sequence ID" value="NZ_CP018799.1"/>
</dbReference>
<dbReference type="Pfam" id="PF08335">
    <property type="entry name" value="GlnD_UR_UTase"/>
    <property type="match status" value="1"/>
</dbReference>
<evidence type="ECO:0000256" key="6">
    <source>
        <dbReference type="ARBA" id="ARBA00023268"/>
    </source>
</evidence>
<dbReference type="CDD" id="cd00077">
    <property type="entry name" value="HDc"/>
    <property type="match status" value="1"/>
</dbReference>
<comment type="caution">
    <text evidence="7">Lacks conserved residue(s) required for the propagation of feature annotation.</text>
</comment>
<dbReference type="GO" id="GO:0008773">
    <property type="term" value="F:[protein-PII] uridylyltransferase activity"/>
    <property type="evidence" value="ECO:0007669"/>
    <property type="project" value="UniProtKB-UniRule"/>
</dbReference>
<evidence type="ECO:0000259" key="9">
    <source>
        <dbReference type="PROSITE" id="PS51831"/>
    </source>
</evidence>
<comment type="cofactor">
    <cofactor evidence="7">
        <name>Mg(2+)</name>
        <dbReference type="ChEBI" id="CHEBI:18420"/>
    </cofactor>
</comment>
<dbReference type="InterPro" id="IPR013546">
    <property type="entry name" value="PII_UdlTrfase/GS_AdlTrfase"/>
</dbReference>
<dbReference type="PROSITE" id="PS51671">
    <property type="entry name" value="ACT"/>
    <property type="match status" value="2"/>
</dbReference>
<dbReference type="SUPFAM" id="SSF55021">
    <property type="entry name" value="ACT-like"/>
    <property type="match status" value="1"/>
</dbReference>
<dbReference type="SMART" id="SM00471">
    <property type="entry name" value="HDc"/>
    <property type="match status" value="1"/>
</dbReference>
<keyword evidence="11" id="KW-1185">Reference proteome</keyword>
<feature type="domain" description="ACT" evidence="8">
    <location>
        <begin position="779"/>
        <end position="855"/>
    </location>
</feature>
<keyword evidence="6 7" id="KW-0511">Multifunctional enzyme</keyword>
<dbReference type="EC" id="2.7.7.59" evidence="7"/>
<dbReference type="PANTHER" id="PTHR47320">
    <property type="entry name" value="BIFUNCTIONAL URIDYLYLTRANSFERASE/URIDYLYL-REMOVING ENZYME"/>
    <property type="match status" value="1"/>
</dbReference>
<dbReference type="CDD" id="cd04899">
    <property type="entry name" value="ACT_ACR-UUR-like_2"/>
    <property type="match status" value="1"/>
</dbReference>
<evidence type="ECO:0000313" key="10">
    <source>
        <dbReference type="EMBL" id="ATX80456.1"/>
    </source>
</evidence>
<dbReference type="InterPro" id="IPR003607">
    <property type="entry name" value="HD/PDEase_dom"/>
</dbReference>
<evidence type="ECO:0000259" key="8">
    <source>
        <dbReference type="PROSITE" id="PS51671"/>
    </source>
</evidence>
<comment type="function">
    <text evidence="7">Modifies, by uridylylation and deuridylylation, the PII regulatory proteins (GlnB and homologs), in response to the nitrogen status of the cell that GlnD senses through the glutamine level. Under low glutamine levels, catalyzes the conversion of the PII proteins and UTP to PII-UMP and PPi, while under higher glutamine levels, GlnD hydrolyzes PII-UMP to PII and UMP (deuridylylation). Thus, controls uridylylation state and activity of the PII proteins, and plays an important role in the regulation of nitrogen metabolism.</text>
</comment>
<evidence type="ECO:0000256" key="4">
    <source>
        <dbReference type="ARBA" id="ARBA00022801"/>
    </source>
</evidence>
<protein>
    <recommendedName>
        <fullName evidence="7">Bifunctional uridylyltransferase/uridylyl-removing enzyme</fullName>
        <shortName evidence="7">UTase/UR</shortName>
    </recommendedName>
    <alternativeName>
        <fullName evidence="7">Bifunctional [protein-PII] modification enzyme</fullName>
    </alternativeName>
    <alternativeName>
        <fullName evidence="7">Bifunctional nitrogen sensor protein</fullName>
    </alternativeName>
    <domain>
        <recommendedName>
            <fullName evidence="7">[Protein-PII] uridylyltransferase</fullName>
            <shortName evidence="7">PII uridylyltransferase</shortName>
            <shortName evidence="7">UTase</shortName>
            <ecNumber evidence="7">2.7.7.59</ecNumber>
        </recommendedName>
    </domain>
    <domain>
        <recommendedName>
            <fullName evidence="7">[Protein-PII]-UMP uridylyl-removing enzyme</fullName>
            <shortName evidence="7">UR</shortName>
            <ecNumber evidence="7">3.1.4.-</ecNumber>
        </recommendedName>
    </domain>
</protein>
<dbReference type="PROSITE" id="PS51831">
    <property type="entry name" value="HD"/>
    <property type="match status" value="1"/>
</dbReference>
<evidence type="ECO:0000256" key="7">
    <source>
        <dbReference type="HAMAP-Rule" id="MF_00277"/>
    </source>
</evidence>
<reference evidence="10 11" key="1">
    <citation type="submission" date="2016-12" db="EMBL/GenBank/DDBJ databases">
        <title>Isolation and genomic insights into novel planktonic Zetaproteobacteria from stratified waters of the Chesapeake Bay.</title>
        <authorList>
            <person name="McAllister S.M."/>
            <person name="Kato S."/>
            <person name="Chan C.S."/>
            <person name="Chiu B.K."/>
            <person name="Field E.K."/>
        </authorList>
    </citation>
    <scope>NUCLEOTIDE SEQUENCE [LARGE SCALE GENOMIC DNA]</scope>
    <source>
        <strain evidence="10 11">CP-5</strain>
    </source>
</reference>
<evidence type="ECO:0000256" key="1">
    <source>
        <dbReference type="ARBA" id="ARBA00022679"/>
    </source>
</evidence>